<organism evidence="2">
    <name type="scientific">Spathaspora passalidarum (strain NRRL Y-27907 / 11-Y1)</name>
    <dbReference type="NCBI Taxonomy" id="619300"/>
    <lineage>
        <taxon>Eukaryota</taxon>
        <taxon>Fungi</taxon>
        <taxon>Dikarya</taxon>
        <taxon>Ascomycota</taxon>
        <taxon>Saccharomycotina</taxon>
        <taxon>Pichiomycetes</taxon>
        <taxon>Debaryomycetaceae</taxon>
        <taxon>Spathaspora</taxon>
    </lineage>
</organism>
<dbReference type="EMBL" id="GL996503">
    <property type="protein sequence ID" value="EGW31797.1"/>
    <property type="molecule type" value="Genomic_DNA"/>
</dbReference>
<reference evidence="1 2" key="1">
    <citation type="journal article" date="2011" name="Proc. Natl. Acad. Sci. U.S.A.">
        <title>Comparative genomics of xylose-fermenting fungi for enhanced biofuel production.</title>
        <authorList>
            <person name="Wohlbach D.J."/>
            <person name="Kuo A."/>
            <person name="Sato T.K."/>
            <person name="Potts K.M."/>
            <person name="Salamov A.A."/>
            <person name="LaButti K.M."/>
            <person name="Sun H."/>
            <person name="Clum A."/>
            <person name="Pangilinan J.L."/>
            <person name="Lindquist E.A."/>
            <person name="Lucas S."/>
            <person name="Lapidus A."/>
            <person name="Jin M."/>
            <person name="Gunawan C."/>
            <person name="Balan V."/>
            <person name="Dale B.E."/>
            <person name="Jeffries T.W."/>
            <person name="Zinkel R."/>
            <person name="Barry K.W."/>
            <person name="Grigoriev I.V."/>
            <person name="Gasch A.P."/>
        </authorList>
    </citation>
    <scope>NUCLEOTIDE SEQUENCE [LARGE SCALE GENOMIC DNA]</scope>
    <source>
        <strain evidence="2">NRRL Y-27907 / 11-Y1</strain>
    </source>
</reference>
<dbReference type="eggNOG" id="ENOG502RQ2N">
    <property type="taxonomic scope" value="Eukaryota"/>
</dbReference>
<name>G3ARP4_SPAPN</name>
<dbReference type="OMA" id="GWINDYV"/>
<accession>G3ARP4</accession>
<sequence length="271" mass="31640">MTDDRNITGLLLNQTFKLFRCNTTLTPTTTKLSHRQLERFRISLSKFLYRKYRESLKYNDELITRYETYRDIITDITIYNGTVHKSDNRIQYLILKSSNKTLLARHVIIFVSNTTSNNESSIVLNKITSQPDVNDYIIELLEDINDSPLLIKPFSFPRDFIPNLVNQLSTHVAEVGHMQLVYSPPLGNSTLRNFIIDIPKADTEKLFNENLYNDICQFLYNTSKVKFDKIQVDKFMCHLLNVSQDGRFKLNDDVQEELVWSLVESIRGKTL</sequence>
<dbReference type="OrthoDB" id="4023747at2759"/>
<evidence type="ECO:0000313" key="1">
    <source>
        <dbReference type="EMBL" id="EGW31797.1"/>
    </source>
</evidence>
<gene>
    <name evidence="1" type="ORF">SPAPADRAFT_62389</name>
</gene>
<keyword evidence="2" id="KW-1185">Reference proteome</keyword>
<dbReference type="InParanoid" id="G3ARP4"/>
<protein>
    <submittedName>
        <fullName evidence="1">Uncharacterized protein</fullName>
    </submittedName>
</protein>
<dbReference type="KEGG" id="spaa:SPAPADRAFT_62389"/>
<dbReference type="Proteomes" id="UP000000709">
    <property type="component" value="Unassembled WGS sequence"/>
</dbReference>
<dbReference type="GeneID" id="18874303"/>
<dbReference type="HOGENOM" id="CLU_1027340_0_0_1"/>
<evidence type="ECO:0000313" key="2">
    <source>
        <dbReference type="Proteomes" id="UP000000709"/>
    </source>
</evidence>
<proteinExistence type="predicted"/>
<dbReference type="RefSeq" id="XP_007376575.1">
    <property type="nucleotide sequence ID" value="XM_007376513.1"/>
</dbReference>
<dbReference type="AlphaFoldDB" id="G3ARP4"/>